<comment type="subcellular location">
    <subcellularLocation>
        <location evidence="1">Nucleus</location>
    </subcellularLocation>
</comment>
<reference evidence="5" key="2">
    <citation type="submission" date="2017-10" db="EMBL/GenBank/DDBJ databases">
        <title>Ladona fulva Genome sequencing and assembly.</title>
        <authorList>
            <person name="Murali S."/>
            <person name="Richards S."/>
            <person name="Bandaranaike D."/>
            <person name="Bellair M."/>
            <person name="Blankenburg K."/>
            <person name="Chao H."/>
            <person name="Dinh H."/>
            <person name="Doddapaneni H."/>
            <person name="Dugan-Rocha S."/>
            <person name="Elkadiri S."/>
            <person name="Gnanaolivu R."/>
            <person name="Hernandez B."/>
            <person name="Skinner E."/>
            <person name="Javaid M."/>
            <person name="Lee S."/>
            <person name="Li M."/>
            <person name="Ming W."/>
            <person name="Munidasa M."/>
            <person name="Muniz J."/>
            <person name="Nguyen L."/>
            <person name="Hughes D."/>
            <person name="Osuji N."/>
            <person name="Pu L.-L."/>
            <person name="Puazo M."/>
            <person name="Qu C."/>
            <person name="Quiroz J."/>
            <person name="Raj R."/>
            <person name="Weissenberger G."/>
            <person name="Xin Y."/>
            <person name="Zou X."/>
            <person name="Han Y."/>
            <person name="Worley K."/>
            <person name="Muzny D."/>
            <person name="Gibbs R."/>
        </authorList>
    </citation>
    <scope>NUCLEOTIDE SEQUENCE</scope>
    <source>
        <strain evidence="5">Sampled in the wild</strain>
    </source>
</reference>
<evidence type="ECO:0000256" key="3">
    <source>
        <dbReference type="SAM" id="MobiDB-lite"/>
    </source>
</evidence>
<dbReference type="GO" id="GO:0005634">
    <property type="term" value="C:nucleus"/>
    <property type="evidence" value="ECO:0007669"/>
    <property type="project" value="UniProtKB-SubCell"/>
</dbReference>
<feature type="region of interest" description="Disordered" evidence="3">
    <location>
        <begin position="365"/>
        <end position="416"/>
    </location>
</feature>
<keyword evidence="2" id="KW-0539">Nucleus</keyword>
<name>A0A8K0NXT9_LADFU</name>
<dbReference type="AlphaFoldDB" id="A0A8K0NXT9"/>
<accession>A0A8K0NXT9</accession>
<evidence type="ECO:0000313" key="5">
    <source>
        <dbReference type="EMBL" id="KAG8228425.1"/>
    </source>
</evidence>
<gene>
    <name evidence="5" type="ORF">J437_LFUL003902</name>
</gene>
<feature type="compositionally biased region" description="Basic and acidic residues" evidence="3">
    <location>
        <begin position="374"/>
        <end position="384"/>
    </location>
</feature>
<proteinExistence type="predicted"/>
<dbReference type="InterPro" id="IPR022702">
    <property type="entry name" value="Cytosine_MeTrfase1_RFD"/>
</dbReference>
<dbReference type="EMBL" id="KZ308371">
    <property type="protein sequence ID" value="KAG8228425.1"/>
    <property type="molecule type" value="Genomic_DNA"/>
</dbReference>
<evidence type="ECO:0000313" key="6">
    <source>
        <dbReference type="Proteomes" id="UP000792457"/>
    </source>
</evidence>
<reference evidence="5" key="1">
    <citation type="submission" date="2013-04" db="EMBL/GenBank/DDBJ databases">
        <authorList>
            <person name="Qu J."/>
            <person name="Murali S.C."/>
            <person name="Bandaranaike D."/>
            <person name="Bellair M."/>
            <person name="Blankenburg K."/>
            <person name="Chao H."/>
            <person name="Dinh H."/>
            <person name="Doddapaneni H."/>
            <person name="Downs B."/>
            <person name="Dugan-Rocha S."/>
            <person name="Elkadiri S."/>
            <person name="Gnanaolivu R.D."/>
            <person name="Hernandez B."/>
            <person name="Javaid M."/>
            <person name="Jayaseelan J.C."/>
            <person name="Lee S."/>
            <person name="Li M."/>
            <person name="Ming W."/>
            <person name="Munidasa M."/>
            <person name="Muniz J."/>
            <person name="Nguyen L."/>
            <person name="Ongeri F."/>
            <person name="Osuji N."/>
            <person name="Pu L.-L."/>
            <person name="Puazo M."/>
            <person name="Qu C."/>
            <person name="Quiroz J."/>
            <person name="Raj R."/>
            <person name="Weissenberger G."/>
            <person name="Xin Y."/>
            <person name="Zou X."/>
            <person name="Han Y."/>
            <person name="Richards S."/>
            <person name="Worley K."/>
            <person name="Muzny D."/>
            <person name="Gibbs R."/>
        </authorList>
    </citation>
    <scope>NUCLEOTIDE SEQUENCE</scope>
    <source>
        <strain evidence="5">Sampled in the wild</strain>
    </source>
</reference>
<evidence type="ECO:0000259" key="4">
    <source>
        <dbReference type="Pfam" id="PF12047"/>
    </source>
</evidence>
<comment type="caution">
    <text evidence="5">The sequence shown here is derived from an EMBL/GenBank/DDBJ whole genome shotgun (WGS) entry which is preliminary data.</text>
</comment>
<feature type="region of interest" description="Disordered" evidence="3">
    <location>
        <begin position="46"/>
        <end position="95"/>
    </location>
</feature>
<sequence length="416" mass="46604">MLSTAKFKEKSRGSCKGNVCSAKICCTNMEGKDSFIMKLRRFTIRRSSRDSSHKKLNPNVACEARKTKNKADGSKDDIRGERRRKRRPSFKDEKLDSPKCGICMQALDDPGLCFYGGHPKNAVEEEKLINNPYLSLSMDDEATNERLQMKITCFIVYDAEGHLCPFDTGLIEKGISLFFSGYTKAIYEEGKDIKGGIPAKDLGPITGWWISGFDGGESAVLAFSTALGDYILMEPSVSYSPFMDAVMEKIFISKIVIEFLCGSRGNGGDTYEELLKTLQKTVAPENFPPLNEDKLVIHAQFVCEQVKSFDMADKSDLDPLLKTPCMQRLIQIAGVTFGKSSRKKCDRLEKKLKVMSNHEEGCTSKKIKQVTAENDDKVEDRKQQQLDSSQSHPRNHCSTSTSCKDKKNTGRTQIQK</sequence>
<dbReference type="Gene3D" id="1.10.10.2230">
    <property type="match status" value="1"/>
</dbReference>
<evidence type="ECO:0000256" key="1">
    <source>
        <dbReference type="ARBA" id="ARBA00004123"/>
    </source>
</evidence>
<feature type="compositionally biased region" description="Basic and acidic residues" evidence="3">
    <location>
        <begin position="63"/>
        <end position="80"/>
    </location>
</feature>
<evidence type="ECO:0000256" key="2">
    <source>
        <dbReference type="ARBA" id="ARBA00023242"/>
    </source>
</evidence>
<feature type="compositionally biased region" description="Polar residues" evidence="3">
    <location>
        <begin position="385"/>
        <end position="402"/>
    </location>
</feature>
<feature type="domain" description="RFTS" evidence="4">
    <location>
        <begin position="145"/>
        <end position="280"/>
    </location>
</feature>
<protein>
    <recommendedName>
        <fullName evidence="4">RFTS domain-containing protein</fullName>
    </recommendedName>
</protein>
<keyword evidence="6" id="KW-1185">Reference proteome</keyword>
<dbReference type="OrthoDB" id="5376140at2759"/>
<dbReference type="Pfam" id="PF12047">
    <property type="entry name" value="DNMT1-RFD"/>
    <property type="match status" value="1"/>
</dbReference>
<organism evidence="5 6">
    <name type="scientific">Ladona fulva</name>
    <name type="common">Scarce chaser dragonfly</name>
    <name type="synonym">Libellula fulva</name>
    <dbReference type="NCBI Taxonomy" id="123851"/>
    <lineage>
        <taxon>Eukaryota</taxon>
        <taxon>Metazoa</taxon>
        <taxon>Ecdysozoa</taxon>
        <taxon>Arthropoda</taxon>
        <taxon>Hexapoda</taxon>
        <taxon>Insecta</taxon>
        <taxon>Pterygota</taxon>
        <taxon>Palaeoptera</taxon>
        <taxon>Odonata</taxon>
        <taxon>Epiprocta</taxon>
        <taxon>Anisoptera</taxon>
        <taxon>Libelluloidea</taxon>
        <taxon>Libellulidae</taxon>
        <taxon>Ladona</taxon>
    </lineage>
</organism>
<dbReference type="Proteomes" id="UP000792457">
    <property type="component" value="Unassembled WGS sequence"/>
</dbReference>
<feature type="non-terminal residue" evidence="5">
    <location>
        <position position="1"/>
    </location>
</feature>